<organism evidence="1 2">
    <name type="scientific">Opisthorchis felineus</name>
    <dbReference type="NCBI Taxonomy" id="147828"/>
    <lineage>
        <taxon>Eukaryota</taxon>
        <taxon>Metazoa</taxon>
        <taxon>Spiralia</taxon>
        <taxon>Lophotrochozoa</taxon>
        <taxon>Platyhelminthes</taxon>
        <taxon>Trematoda</taxon>
        <taxon>Digenea</taxon>
        <taxon>Opisthorchiida</taxon>
        <taxon>Opisthorchiata</taxon>
        <taxon>Opisthorchiidae</taxon>
        <taxon>Opisthorchis</taxon>
    </lineage>
</organism>
<comment type="caution">
    <text evidence="1">The sequence shown here is derived from an EMBL/GenBank/DDBJ whole genome shotgun (WGS) entry which is preliminary data.</text>
</comment>
<sequence>MGYQSIVEQSYLYRFITLQPRPSEWGRSQAGAFDGRCYWHSYRKWTKLHISIYKAYHDAFETVYQYQPASCFQIRQQLPLFGCPENDRAPAASHELRLHSIERPRKDVARLEAIVKNVRRLLHRQFTVGLLRFIPVGARWCSAALRGEKLQAHRVQMISRHFSDSVAIRLQVPLVVHHSRHLN</sequence>
<proteinExistence type="predicted"/>
<dbReference type="EMBL" id="SJOL01006472">
    <property type="protein sequence ID" value="TGZ65956.1"/>
    <property type="molecule type" value="Genomic_DNA"/>
</dbReference>
<protein>
    <submittedName>
        <fullName evidence="1">Uncharacterized protein</fullName>
    </submittedName>
</protein>
<evidence type="ECO:0000313" key="2">
    <source>
        <dbReference type="Proteomes" id="UP000308267"/>
    </source>
</evidence>
<name>A0A4S2LRR7_OPIFE</name>
<accession>A0A4S2LRR7</accession>
<gene>
    <name evidence="1" type="ORF">CRM22_005602</name>
</gene>
<evidence type="ECO:0000313" key="1">
    <source>
        <dbReference type="EMBL" id="TGZ65956.1"/>
    </source>
</evidence>
<dbReference type="AlphaFoldDB" id="A0A4S2LRR7"/>
<reference evidence="1 2" key="1">
    <citation type="journal article" date="2019" name="BMC Genomics">
        <title>New insights from Opisthorchis felineus genome: update on genomics of the epidemiologically important liver flukes.</title>
        <authorList>
            <person name="Ershov N.I."/>
            <person name="Mordvinov V.A."/>
            <person name="Prokhortchouk E.B."/>
            <person name="Pakharukova M.Y."/>
            <person name="Gunbin K.V."/>
            <person name="Ustyantsev K."/>
            <person name="Genaev M.A."/>
            <person name="Blinov A.G."/>
            <person name="Mazur A."/>
            <person name="Boulygina E."/>
            <person name="Tsygankova S."/>
            <person name="Khrameeva E."/>
            <person name="Chekanov N."/>
            <person name="Fan G."/>
            <person name="Xiao A."/>
            <person name="Zhang H."/>
            <person name="Xu X."/>
            <person name="Yang H."/>
            <person name="Solovyev V."/>
            <person name="Lee S.M."/>
            <person name="Liu X."/>
            <person name="Afonnikov D.A."/>
            <person name="Skryabin K.G."/>
        </authorList>
    </citation>
    <scope>NUCLEOTIDE SEQUENCE [LARGE SCALE GENOMIC DNA]</scope>
    <source>
        <strain evidence="1">AK-0245</strain>
        <tissue evidence="1">Whole organism</tissue>
    </source>
</reference>
<keyword evidence="2" id="KW-1185">Reference proteome</keyword>
<dbReference type="Proteomes" id="UP000308267">
    <property type="component" value="Unassembled WGS sequence"/>
</dbReference>